<dbReference type="PIRSF" id="PIRSF001430">
    <property type="entry name" value="tRNA_psdUrid_synth"/>
    <property type="match status" value="1"/>
</dbReference>
<dbReference type="KEGG" id="rbi:RB2501_10582"/>
<dbReference type="InterPro" id="IPR020103">
    <property type="entry name" value="PsdUridine_synth_cat_dom_sf"/>
</dbReference>
<dbReference type="SUPFAM" id="SSF55120">
    <property type="entry name" value="Pseudouridine synthase"/>
    <property type="match status" value="1"/>
</dbReference>
<comment type="similarity">
    <text evidence="1 4 7">Belongs to the tRNA pseudouridine synthase TruA family.</text>
</comment>
<dbReference type="EC" id="5.4.99.12" evidence="4"/>
<dbReference type="STRING" id="313596.RB2501_10582"/>
<evidence type="ECO:0000256" key="6">
    <source>
        <dbReference type="PIRSR" id="PIRSR001430-2"/>
    </source>
</evidence>
<dbReference type="AlphaFoldDB" id="A4CM73"/>
<dbReference type="HAMAP" id="MF_00171">
    <property type="entry name" value="TruA"/>
    <property type="match status" value="1"/>
</dbReference>
<comment type="caution">
    <text evidence="4">Lacks conserved residue(s) required for the propagation of feature annotation.</text>
</comment>
<feature type="domain" description="Pseudouridine synthase I TruA alpha/beta" evidence="8">
    <location>
        <begin position="8"/>
        <end position="103"/>
    </location>
</feature>
<accession>A4CM73</accession>
<dbReference type="eggNOG" id="COG0101">
    <property type="taxonomic scope" value="Bacteria"/>
</dbReference>
<name>A4CM73_ROBBH</name>
<evidence type="ECO:0000313" key="10">
    <source>
        <dbReference type="Proteomes" id="UP000009049"/>
    </source>
</evidence>
<dbReference type="InterPro" id="IPR001406">
    <property type="entry name" value="PsdUridine_synth_TruA"/>
</dbReference>
<dbReference type="GO" id="GO:0003723">
    <property type="term" value="F:RNA binding"/>
    <property type="evidence" value="ECO:0007669"/>
    <property type="project" value="InterPro"/>
</dbReference>
<dbReference type="EMBL" id="CP001712">
    <property type="protein sequence ID" value="EAR14765.1"/>
    <property type="molecule type" value="Genomic_DNA"/>
</dbReference>
<comment type="subunit">
    <text evidence="4">Homodimer.</text>
</comment>
<evidence type="ECO:0000256" key="5">
    <source>
        <dbReference type="PIRSR" id="PIRSR001430-1"/>
    </source>
</evidence>
<evidence type="ECO:0000313" key="9">
    <source>
        <dbReference type="EMBL" id="EAR14765.1"/>
    </source>
</evidence>
<dbReference type="Gene3D" id="3.30.70.660">
    <property type="entry name" value="Pseudouridine synthase I, catalytic domain, C-terminal subdomain"/>
    <property type="match status" value="1"/>
</dbReference>
<reference evidence="9 10" key="1">
    <citation type="journal article" date="2009" name="J. Bacteriol.">
        <title>Complete genome sequence of Robiginitalea biformata HTCC2501.</title>
        <authorList>
            <person name="Oh H.M."/>
            <person name="Giovannoni S.J."/>
            <person name="Lee K."/>
            <person name="Ferriera S."/>
            <person name="Johnson J."/>
            <person name="Cho J.C."/>
        </authorList>
    </citation>
    <scope>NUCLEOTIDE SEQUENCE [LARGE SCALE GENOMIC DNA]</scope>
    <source>
        <strain evidence="10">ATCC BAA-864 / HTCC2501 / KCTC 12146</strain>
    </source>
</reference>
<feature type="domain" description="Pseudouridine synthase I TruA alpha/beta" evidence="8">
    <location>
        <begin position="140"/>
        <end position="242"/>
    </location>
</feature>
<dbReference type="InterPro" id="IPR020097">
    <property type="entry name" value="PsdUridine_synth_TruA_a/b_dom"/>
</dbReference>
<dbReference type="Proteomes" id="UP000009049">
    <property type="component" value="Chromosome"/>
</dbReference>
<keyword evidence="10" id="KW-1185">Reference proteome</keyword>
<evidence type="ECO:0000259" key="8">
    <source>
        <dbReference type="Pfam" id="PF01416"/>
    </source>
</evidence>
<comment type="function">
    <text evidence="4">Formation of pseudouridine at positions 38, 39 and 40 in the anticodon stem and loop of transfer RNAs.</text>
</comment>
<keyword evidence="2 4" id="KW-0819">tRNA processing</keyword>
<dbReference type="FunFam" id="3.30.70.580:FF:000001">
    <property type="entry name" value="tRNA pseudouridine synthase A"/>
    <property type="match status" value="1"/>
</dbReference>
<dbReference type="GO" id="GO:0031119">
    <property type="term" value="P:tRNA pseudouridine synthesis"/>
    <property type="evidence" value="ECO:0007669"/>
    <property type="project" value="UniProtKB-UniRule"/>
</dbReference>
<dbReference type="Pfam" id="PF01416">
    <property type="entry name" value="PseudoU_synth_1"/>
    <property type="match status" value="2"/>
</dbReference>
<evidence type="ECO:0000256" key="1">
    <source>
        <dbReference type="ARBA" id="ARBA00009375"/>
    </source>
</evidence>
<keyword evidence="3 4" id="KW-0413">Isomerase</keyword>
<dbReference type="PANTHER" id="PTHR11142:SF0">
    <property type="entry name" value="TRNA PSEUDOURIDINE SYNTHASE-LIKE 1"/>
    <property type="match status" value="1"/>
</dbReference>
<proteinExistence type="inferred from homology"/>
<comment type="catalytic activity">
    <reaction evidence="4 7">
        <text>uridine(38/39/40) in tRNA = pseudouridine(38/39/40) in tRNA</text>
        <dbReference type="Rhea" id="RHEA:22376"/>
        <dbReference type="Rhea" id="RHEA-COMP:10085"/>
        <dbReference type="Rhea" id="RHEA-COMP:10087"/>
        <dbReference type="ChEBI" id="CHEBI:65314"/>
        <dbReference type="ChEBI" id="CHEBI:65315"/>
        <dbReference type="EC" id="5.4.99.12"/>
    </reaction>
</comment>
<protein>
    <recommendedName>
        <fullName evidence="4">tRNA pseudouridine synthase A</fullName>
        <ecNumber evidence="4">5.4.99.12</ecNumber>
    </recommendedName>
    <alternativeName>
        <fullName evidence="4">tRNA pseudouridine(38-40) synthase</fullName>
    </alternativeName>
    <alternativeName>
        <fullName evidence="4">tRNA pseudouridylate synthase I</fullName>
    </alternativeName>
    <alternativeName>
        <fullName evidence="4">tRNA-uridine isomerase I</fullName>
    </alternativeName>
</protein>
<feature type="active site" description="Nucleophile" evidence="4 5">
    <location>
        <position position="52"/>
    </location>
</feature>
<dbReference type="OrthoDB" id="9811823at2"/>
<dbReference type="PANTHER" id="PTHR11142">
    <property type="entry name" value="PSEUDOURIDYLATE SYNTHASE"/>
    <property type="match status" value="1"/>
</dbReference>
<dbReference type="InterPro" id="IPR020095">
    <property type="entry name" value="PsdUridine_synth_TruA_C"/>
</dbReference>
<evidence type="ECO:0000256" key="2">
    <source>
        <dbReference type="ARBA" id="ARBA00022694"/>
    </source>
</evidence>
<dbReference type="NCBIfam" id="TIGR00071">
    <property type="entry name" value="hisT_truA"/>
    <property type="match status" value="1"/>
</dbReference>
<evidence type="ECO:0000256" key="4">
    <source>
        <dbReference type="HAMAP-Rule" id="MF_00171"/>
    </source>
</evidence>
<organism evidence="9 10">
    <name type="scientific">Robiginitalea biformata (strain ATCC BAA-864 / DSM 15991 / KCTC 12146 / HTCC2501)</name>
    <dbReference type="NCBI Taxonomy" id="313596"/>
    <lineage>
        <taxon>Bacteria</taxon>
        <taxon>Pseudomonadati</taxon>
        <taxon>Bacteroidota</taxon>
        <taxon>Flavobacteriia</taxon>
        <taxon>Flavobacteriales</taxon>
        <taxon>Flavobacteriaceae</taxon>
        <taxon>Robiginitalea</taxon>
    </lineage>
</organism>
<gene>
    <name evidence="4" type="primary">truA</name>
    <name evidence="9" type="ordered locus">RB2501_10582</name>
</gene>
<dbReference type="CDD" id="cd02570">
    <property type="entry name" value="PseudoU_synth_EcTruA"/>
    <property type="match status" value="1"/>
</dbReference>
<dbReference type="HOGENOM" id="CLU_014673_0_1_10"/>
<dbReference type="GO" id="GO:0160147">
    <property type="term" value="F:tRNA pseudouridine(38-40) synthase activity"/>
    <property type="evidence" value="ECO:0007669"/>
    <property type="project" value="UniProtKB-EC"/>
</dbReference>
<evidence type="ECO:0000256" key="3">
    <source>
        <dbReference type="ARBA" id="ARBA00023235"/>
    </source>
</evidence>
<sequence length="253" mass="28278">MRFFLEISYLGTAYHGWQKQPNALAIQEILEDRMGKLLGNGPIDLVGAGRTDAGVHARQLFAHFDRDAALPSGFVHRLNAFLPADIAVKGVYEVAPNAHARFDATGRTYEYHLVREKDPFREGLAYQFQGELDFGAMNRAAASMLGYGNFKAFSRSKSDVKTYNCDLREARWEEGDGVWVFTISADRFLRNMVRAVVGTLLEVGKGRLDAEGVKTIIKSQDRSEAGVSVPAKGLYLTRITYPDTLFLHGQRNR</sequence>
<dbReference type="RefSeq" id="WP_015754086.1">
    <property type="nucleotide sequence ID" value="NC_013222.1"/>
</dbReference>
<feature type="binding site" evidence="4 6">
    <location>
        <position position="109"/>
    </location>
    <ligand>
        <name>substrate</name>
    </ligand>
</feature>
<dbReference type="Gene3D" id="3.30.70.580">
    <property type="entry name" value="Pseudouridine synthase I, catalytic domain, N-terminal subdomain"/>
    <property type="match status" value="1"/>
</dbReference>
<evidence type="ECO:0000256" key="7">
    <source>
        <dbReference type="RuleBase" id="RU003792"/>
    </source>
</evidence>
<dbReference type="InterPro" id="IPR020094">
    <property type="entry name" value="TruA/RsuA/RluB/E/F_N"/>
</dbReference>